<keyword evidence="2" id="KW-1185">Reference proteome</keyword>
<reference evidence="1" key="1">
    <citation type="submission" date="2021-03" db="EMBL/GenBank/DDBJ databases">
        <authorList>
            <consortium name="DOE Joint Genome Institute"/>
            <person name="Ahrendt S."/>
            <person name="Looney B.P."/>
            <person name="Miyauchi S."/>
            <person name="Morin E."/>
            <person name="Drula E."/>
            <person name="Courty P.E."/>
            <person name="Chicoki N."/>
            <person name="Fauchery L."/>
            <person name="Kohler A."/>
            <person name="Kuo A."/>
            <person name="Labutti K."/>
            <person name="Pangilinan J."/>
            <person name="Lipzen A."/>
            <person name="Riley R."/>
            <person name="Andreopoulos W."/>
            <person name="He G."/>
            <person name="Johnson J."/>
            <person name="Barry K.W."/>
            <person name="Grigoriev I.V."/>
            <person name="Nagy L."/>
            <person name="Hibbett D."/>
            <person name="Henrissat B."/>
            <person name="Matheny P.B."/>
            <person name="Labbe J."/>
            <person name="Martin F."/>
        </authorList>
    </citation>
    <scope>NUCLEOTIDE SEQUENCE</scope>
    <source>
        <strain evidence="1">HHB10654</strain>
    </source>
</reference>
<evidence type="ECO:0000313" key="1">
    <source>
        <dbReference type="EMBL" id="KAI0055656.1"/>
    </source>
</evidence>
<sequence length="82" mass="9209">MLAHRSSRKFFPGVRRFNRVCSRWLAAWSARHLCRRVLTRWRCPCGCYGSGAMALSWATPAAGCGSRRCVASRNRDTIGAYG</sequence>
<organism evidence="1 2">
    <name type="scientific">Artomyces pyxidatus</name>
    <dbReference type="NCBI Taxonomy" id="48021"/>
    <lineage>
        <taxon>Eukaryota</taxon>
        <taxon>Fungi</taxon>
        <taxon>Dikarya</taxon>
        <taxon>Basidiomycota</taxon>
        <taxon>Agaricomycotina</taxon>
        <taxon>Agaricomycetes</taxon>
        <taxon>Russulales</taxon>
        <taxon>Auriscalpiaceae</taxon>
        <taxon>Artomyces</taxon>
    </lineage>
</organism>
<dbReference type="EMBL" id="MU277284">
    <property type="protein sequence ID" value="KAI0055656.1"/>
    <property type="molecule type" value="Genomic_DNA"/>
</dbReference>
<evidence type="ECO:0000313" key="2">
    <source>
        <dbReference type="Proteomes" id="UP000814140"/>
    </source>
</evidence>
<reference evidence="1" key="2">
    <citation type="journal article" date="2022" name="New Phytol.">
        <title>Evolutionary transition to the ectomycorrhizal habit in the genomes of a hyperdiverse lineage of mushroom-forming fungi.</title>
        <authorList>
            <person name="Looney B."/>
            <person name="Miyauchi S."/>
            <person name="Morin E."/>
            <person name="Drula E."/>
            <person name="Courty P.E."/>
            <person name="Kohler A."/>
            <person name="Kuo A."/>
            <person name="LaButti K."/>
            <person name="Pangilinan J."/>
            <person name="Lipzen A."/>
            <person name="Riley R."/>
            <person name="Andreopoulos W."/>
            <person name="He G."/>
            <person name="Johnson J."/>
            <person name="Nolan M."/>
            <person name="Tritt A."/>
            <person name="Barry K.W."/>
            <person name="Grigoriev I.V."/>
            <person name="Nagy L.G."/>
            <person name="Hibbett D."/>
            <person name="Henrissat B."/>
            <person name="Matheny P.B."/>
            <person name="Labbe J."/>
            <person name="Martin F.M."/>
        </authorList>
    </citation>
    <scope>NUCLEOTIDE SEQUENCE</scope>
    <source>
        <strain evidence="1">HHB10654</strain>
    </source>
</reference>
<accession>A0ACB8SIV7</accession>
<name>A0ACB8SIV7_9AGAM</name>
<dbReference type="Proteomes" id="UP000814140">
    <property type="component" value="Unassembled WGS sequence"/>
</dbReference>
<protein>
    <submittedName>
        <fullName evidence="1">Uncharacterized protein</fullName>
    </submittedName>
</protein>
<comment type="caution">
    <text evidence="1">The sequence shown here is derived from an EMBL/GenBank/DDBJ whole genome shotgun (WGS) entry which is preliminary data.</text>
</comment>
<proteinExistence type="predicted"/>
<gene>
    <name evidence="1" type="ORF">BV25DRAFT_1736217</name>
</gene>